<name>A0A7D4UFK2_9SPHI</name>
<evidence type="ECO:0000313" key="1">
    <source>
        <dbReference type="EMBL" id="QKJ32879.1"/>
    </source>
</evidence>
<keyword evidence="2" id="KW-1185">Reference proteome</keyword>
<accession>A0A7D4UFK2</accession>
<dbReference type="KEGG" id="mmab:HQ865_25030"/>
<organism evidence="1 2">
    <name type="scientific">Mucilaginibacter mali</name>
    <dbReference type="NCBI Taxonomy" id="2740462"/>
    <lineage>
        <taxon>Bacteria</taxon>
        <taxon>Pseudomonadati</taxon>
        <taxon>Bacteroidota</taxon>
        <taxon>Sphingobacteriia</taxon>
        <taxon>Sphingobacteriales</taxon>
        <taxon>Sphingobacteriaceae</taxon>
        <taxon>Mucilaginibacter</taxon>
    </lineage>
</organism>
<sequence>MEFTNPNIANYAKSAVRLLQGPVFEDQQEIWNEVIKYRVELTQYFEKIAVSVIIDNRDGYAYLKQLELDDSGLTIGLIRRMPLSYDLTLVCVLLREWLHEFESNDLETTNLYITPKEFRDRLEMFFKEKANELKFIRELNKHLESCEKMGFLRIVHKESTNPDEDRYEVRRIIKARITNEELTRFKQILEDELKSV</sequence>
<dbReference type="RefSeq" id="WP_173417524.1">
    <property type="nucleotide sequence ID" value="NZ_CP054139.1"/>
</dbReference>
<protein>
    <submittedName>
        <fullName evidence="1">DUF4194 domain-containing protein</fullName>
    </submittedName>
</protein>
<gene>
    <name evidence="1" type="ORF">HQ865_25030</name>
</gene>
<reference evidence="1 2" key="1">
    <citation type="submission" date="2020-05" db="EMBL/GenBank/DDBJ databases">
        <title>Mucilaginibacter mali sp. nov.</title>
        <authorList>
            <person name="Kim H.S."/>
            <person name="Lee K.C."/>
            <person name="Suh M.K."/>
            <person name="Kim J.-S."/>
            <person name="Han K.-I."/>
            <person name="Eom M.K."/>
            <person name="Shin Y.K."/>
            <person name="Lee J.-S."/>
        </authorList>
    </citation>
    <scope>NUCLEOTIDE SEQUENCE [LARGE SCALE GENOMIC DNA]</scope>
    <source>
        <strain evidence="1 2">G2-14</strain>
    </source>
</reference>
<dbReference type="EMBL" id="CP054139">
    <property type="protein sequence ID" value="QKJ32879.1"/>
    <property type="molecule type" value="Genomic_DNA"/>
</dbReference>
<proteinExistence type="predicted"/>
<dbReference type="AlphaFoldDB" id="A0A7D4UFK2"/>
<dbReference type="InterPro" id="IPR025449">
    <property type="entry name" value="JetB"/>
</dbReference>
<evidence type="ECO:0000313" key="2">
    <source>
        <dbReference type="Proteomes" id="UP000505355"/>
    </source>
</evidence>
<dbReference type="Pfam" id="PF13835">
    <property type="entry name" value="DUF4194"/>
    <property type="match status" value="1"/>
</dbReference>
<dbReference type="Proteomes" id="UP000505355">
    <property type="component" value="Chromosome"/>
</dbReference>